<dbReference type="InterPro" id="IPR038729">
    <property type="entry name" value="Rad50/SbcC_AAA"/>
</dbReference>
<accession>A0A7K1T1I0</accession>
<evidence type="ECO:0000313" key="10">
    <source>
        <dbReference type="Proteomes" id="UP000462014"/>
    </source>
</evidence>
<comment type="subcellular location">
    <subcellularLocation>
        <location evidence="1">Cell membrane</location>
        <topology evidence="1">Peripheral membrane protein</topology>
    </subcellularLocation>
</comment>
<dbReference type="Pfam" id="PF13304">
    <property type="entry name" value="AAA_21"/>
    <property type="match status" value="1"/>
</dbReference>
<feature type="domain" description="AAA+ ATPase" evidence="8">
    <location>
        <begin position="39"/>
        <end position="218"/>
    </location>
</feature>
<dbReference type="Pfam" id="PF13476">
    <property type="entry name" value="AAA_23"/>
    <property type="match status" value="1"/>
</dbReference>
<keyword evidence="2" id="KW-0813">Transport</keyword>
<dbReference type="AlphaFoldDB" id="A0A7K1T1I0"/>
<dbReference type="PANTHER" id="PTHR42771">
    <property type="entry name" value="IRON(3+)-HYDROXAMATE IMPORT ATP-BINDING PROTEIN FHUC"/>
    <property type="match status" value="1"/>
</dbReference>
<dbReference type="Gene3D" id="3.40.50.300">
    <property type="entry name" value="P-loop containing nucleotide triphosphate hydrolases"/>
    <property type="match status" value="2"/>
</dbReference>
<protein>
    <submittedName>
        <fullName evidence="9">AAA family ATPase</fullName>
    </submittedName>
</protein>
<evidence type="ECO:0000256" key="4">
    <source>
        <dbReference type="ARBA" id="ARBA00022496"/>
    </source>
</evidence>
<dbReference type="SMART" id="SM00382">
    <property type="entry name" value="AAA"/>
    <property type="match status" value="1"/>
</dbReference>
<keyword evidence="7" id="KW-0472">Membrane</keyword>
<dbReference type="InterPro" id="IPR003593">
    <property type="entry name" value="AAA+_ATPase"/>
</dbReference>
<keyword evidence="10" id="KW-1185">Reference proteome</keyword>
<dbReference type="SUPFAM" id="SSF52540">
    <property type="entry name" value="P-loop containing nucleoside triphosphate hydrolases"/>
    <property type="match status" value="1"/>
</dbReference>
<dbReference type="RefSeq" id="WP_157569644.1">
    <property type="nucleotide sequence ID" value="NZ_WPIK01000025.1"/>
</dbReference>
<gene>
    <name evidence="9" type="ORF">GO621_18025</name>
</gene>
<dbReference type="EMBL" id="WPIK01000025">
    <property type="protein sequence ID" value="MVN23425.1"/>
    <property type="molecule type" value="Genomic_DNA"/>
</dbReference>
<dbReference type="Proteomes" id="UP000462014">
    <property type="component" value="Unassembled WGS sequence"/>
</dbReference>
<organism evidence="9 10">
    <name type="scientific">Mucilaginibacter arboris</name>
    <dbReference type="NCBI Taxonomy" id="2682090"/>
    <lineage>
        <taxon>Bacteria</taxon>
        <taxon>Pseudomonadati</taxon>
        <taxon>Bacteroidota</taxon>
        <taxon>Sphingobacteriia</taxon>
        <taxon>Sphingobacteriales</taxon>
        <taxon>Sphingobacteriaceae</taxon>
        <taxon>Mucilaginibacter</taxon>
    </lineage>
</organism>
<dbReference type="PANTHER" id="PTHR42771:SF2">
    <property type="entry name" value="IRON(3+)-HYDROXAMATE IMPORT ATP-BINDING PROTEIN FHUC"/>
    <property type="match status" value="1"/>
</dbReference>
<evidence type="ECO:0000256" key="5">
    <source>
        <dbReference type="ARBA" id="ARBA00023004"/>
    </source>
</evidence>
<dbReference type="GO" id="GO:0006826">
    <property type="term" value="P:iron ion transport"/>
    <property type="evidence" value="ECO:0007669"/>
    <property type="project" value="UniProtKB-KW"/>
</dbReference>
<evidence type="ECO:0000313" key="9">
    <source>
        <dbReference type="EMBL" id="MVN23425.1"/>
    </source>
</evidence>
<comment type="caution">
    <text evidence="9">The sequence shown here is derived from an EMBL/GenBank/DDBJ whole genome shotgun (WGS) entry which is preliminary data.</text>
</comment>
<keyword evidence="5" id="KW-0408">Iron</keyword>
<proteinExistence type="predicted"/>
<dbReference type="InterPro" id="IPR051535">
    <property type="entry name" value="Siderophore_ABC-ATPase"/>
</dbReference>
<evidence type="ECO:0000256" key="1">
    <source>
        <dbReference type="ARBA" id="ARBA00004202"/>
    </source>
</evidence>
<reference evidence="9 10" key="1">
    <citation type="submission" date="2019-12" db="EMBL/GenBank/DDBJ databases">
        <title>Mucilaginibacter sp. HMF7410 genome sequencing and assembly.</title>
        <authorList>
            <person name="Kang H."/>
            <person name="Cha I."/>
            <person name="Kim H."/>
            <person name="Joh K."/>
        </authorList>
    </citation>
    <scope>NUCLEOTIDE SEQUENCE [LARGE SCALE GENOMIC DNA]</scope>
    <source>
        <strain evidence="9 10">HMF7410</strain>
    </source>
</reference>
<dbReference type="GO" id="GO:0016887">
    <property type="term" value="F:ATP hydrolysis activity"/>
    <property type="evidence" value="ECO:0007669"/>
    <property type="project" value="InterPro"/>
</dbReference>
<dbReference type="GO" id="GO:0005886">
    <property type="term" value="C:plasma membrane"/>
    <property type="evidence" value="ECO:0007669"/>
    <property type="project" value="UniProtKB-SubCell"/>
</dbReference>
<sequence length="245" mass="28150">MISKVELIELYFNKQNIENFDSYPFNLPFFKTTDHLEFHQEVTFFVGENGTGKSTLIEAIAVLSGFNPEGGSSNFNFNTRASHSELHHHMRTSRGVNKHTDGFFLRSESFYNVATEIEKIGDGIIDSYGGTSLHEQSHGESFWALFMNRFFGNGLYILDEPEAALSPTRQMAMLLRIDELVKQNSQFVIATHSPILIAYPNAIIYEFSEEGIQIKKYHETELFNVYKDFFRNTDDLIEFLLNGKE</sequence>
<keyword evidence="6" id="KW-0406">Ion transport</keyword>
<dbReference type="InterPro" id="IPR003959">
    <property type="entry name" value="ATPase_AAA_core"/>
</dbReference>
<evidence type="ECO:0000256" key="3">
    <source>
        <dbReference type="ARBA" id="ARBA00022475"/>
    </source>
</evidence>
<evidence type="ECO:0000256" key="7">
    <source>
        <dbReference type="ARBA" id="ARBA00023136"/>
    </source>
</evidence>
<dbReference type="GO" id="GO:0006302">
    <property type="term" value="P:double-strand break repair"/>
    <property type="evidence" value="ECO:0007669"/>
    <property type="project" value="InterPro"/>
</dbReference>
<dbReference type="InterPro" id="IPR027417">
    <property type="entry name" value="P-loop_NTPase"/>
</dbReference>
<evidence type="ECO:0000256" key="6">
    <source>
        <dbReference type="ARBA" id="ARBA00023065"/>
    </source>
</evidence>
<evidence type="ECO:0000256" key="2">
    <source>
        <dbReference type="ARBA" id="ARBA00022448"/>
    </source>
</evidence>
<name>A0A7K1T1I0_9SPHI</name>
<keyword evidence="3" id="KW-1003">Cell membrane</keyword>
<keyword evidence="4" id="KW-0410">Iron transport</keyword>
<evidence type="ECO:0000259" key="8">
    <source>
        <dbReference type="SMART" id="SM00382"/>
    </source>
</evidence>